<evidence type="ECO:0000256" key="2">
    <source>
        <dbReference type="ARBA" id="ARBA00022723"/>
    </source>
</evidence>
<evidence type="ECO:0000256" key="5">
    <source>
        <dbReference type="ARBA" id="ARBA00022833"/>
    </source>
</evidence>
<dbReference type="SUPFAM" id="SSF57667">
    <property type="entry name" value="beta-beta-alpha zinc fingers"/>
    <property type="match status" value="1"/>
</dbReference>
<keyword evidence="2" id="KW-0479">Metal-binding</keyword>
<dbReference type="SMART" id="SM00355">
    <property type="entry name" value="ZnF_C2H2"/>
    <property type="match status" value="3"/>
</dbReference>
<gene>
    <name evidence="9" type="ORF">Pcinc_022601</name>
</gene>
<dbReference type="EMBL" id="JAWQEG010002387">
    <property type="protein sequence ID" value="KAK3872298.1"/>
    <property type="molecule type" value="Genomic_DNA"/>
</dbReference>
<dbReference type="InterPro" id="IPR036236">
    <property type="entry name" value="Znf_C2H2_sf"/>
</dbReference>
<dbReference type="GO" id="GO:0005634">
    <property type="term" value="C:nucleus"/>
    <property type="evidence" value="ECO:0007669"/>
    <property type="project" value="UniProtKB-SubCell"/>
</dbReference>
<evidence type="ECO:0000259" key="8">
    <source>
        <dbReference type="PROSITE" id="PS50157"/>
    </source>
</evidence>
<dbReference type="Gene3D" id="3.30.160.60">
    <property type="entry name" value="Classic Zinc Finger"/>
    <property type="match status" value="2"/>
</dbReference>
<keyword evidence="10" id="KW-1185">Reference proteome</keyword>
<dbReference type="FunFam" id="3.30.160.60:FF:000072">
    <property type="entry name" value="zinc finger protein 143 isoform X1"/>
    <property type="match status" value="1"/>
</dbReference>
<reference evidence="9" key="1">
    <citation type="submission" date="2023-10" db="EMBL/GenBank/DDBJ databases">
        <title>Genome assemblies of two species of porcelain crab, Petrolisthes cinctipes and Petrolisthes manimaculis (Anomura: Porcellanidae).</title>
        <authorList>
            <person name="Angst P."/>
        </authorList>
    </citation>
    <scope>NUCLEOTIDE SEQUENCE</scope>
    <source>
        <strain evidence="9">PB745_01</strain>
        <tissue evidence="9">Gill</tissue>
    </source>
</reference>
<comment type="caution">
    <text evidence="9">The sequence shown here is derived from an EMBL/GenBank/DDBJ whole genome shotgun (WGS) entry which is preliminary data.</text>
</comment>
<dbReference type="AlphaFoldDB" id="A0AAE1FHG1"/>
<evidence type="ECO:0000313" key="10">
    <source>
        <dbReference type="Proteomes" id="UP001286313"/>
    </source>
</evidence>
<dbReference type="PANTHER" id="PTHR16515:SF66">
    <property type="entry name" value="C2H2-TYPE DOMAIN-CONTAINING PROTEIN"/>
    <property type="match status" value="1"/>
</dbReference>
<name>A0AAE1FHG1_PETCI</name>
<evidence type="ECO:0000313" key="9">
    <source>
        <dbReference type="EMBL" id="KAK3872298.1"/>
    </source>
</evidence>
<evidence type="ECO:0000256" key="1">
    <source>
        <dbReference type="ARBA" id="ARBA00004123"/>
    </source>
</evidence>
<protein>
    <recommendedName>
        <fullName evidence="8">C2H2-type domain-containing protein</fullName>
    </recommendedName>
</protein>
<feature type="domain" description="C2H2-type" evidence="8">
    <location>
        <begin position="79"/>
        <end position="106"/>
    </location>
</feature>
<sequence>MAGGSYLTLFKQDGLHTGQFKPPWTDSQQVGIVVSAMQPGTGSRQEEEWVCPLCFKPQASRQVFKRHLDYHRRASNPQHPCNVCEKRFTFAADLQKHLRTHTGEKPFGCPSCSFRTGDRSHLARHLRASHPQSTQH</sequence>
<dbReference type="Pfam" id="PF00096">
    <property type="entry name" value="zf-C2H2"/>
    <property type="match status" value="1"/>
</dbReference>
<accession>A0AAE1FHG1</accession>
<dbReference type="PROSITE" id="PS00028">
    <property type="entry name" value="ZINC_FINGER_C2H2_1"/>
    <property type="match status" value="1"/>
</dbReference>
<comment type="subcellular location">
    <subcellularLocation>
        <location evidence="1">Nucleus</location>
    </subcellularLocation>
</comment>
<evidence type="ECO:0000256" key="7">
    <source>
        <dbReference type="PROSITE-ProRule" id="PRU00042"/>
    </source>
</evidence>
<keyword evidence="4 7" id="KW-0863">Zinc-finger</keyword>
<dbReference type="PANTHER" id="PTHR16515">
    <property type="entry name" value="PR DOMAIN ZINC FINGER PROTEIN"/>
    <property type="match status" value="1"/>
</dbReference>
<feature type="domain" description="C2H2-type" evidence="8">
    <location>
        <begin position="107"/>
        <end position="135"/>
    </location>
</feature>
<dbReference type="GO" id="GO:0008270">
    <property type="term" value="F:zinc ion binding"/>
    <property type="evidence" value="ECO:0007669"/>
    <property type="project" value="UniProtKB-KW"/>
</dbReference>
<organism evidence="9 10">
    <name type="scientific">Petrolisthes cinctipes</name>
    <name type="common">Flat porcelain crab</name>
    <dbReference type="NCBI Taxonomy" id="88211"/>
    <lineage>
        <taxon>Eukaryota</taxon>
        <taxon>Metazoa</taxon>
        <taxon>Ecdysozoa</taxon>
        <taxon>Arthropoda</taxon>
        <taxon>Crustacea</taxon>
        <taxon>Multicrustacea</taxon>
        <taxon>Malacostraca</taxon>
        <taxon>Eumalacostraca</taxon>
        <taxon>Eucarida</taxon>
        <taxon>Decapoda</taxon>
        <taxon>Pleocyemata</taxon>
        <taxon>Anomura</taxon>
        <taxon>Galatheoidea</taxon>
        <taxon>Porcellanidae</taxon>
        <taxon>Petrolisthes</taxon>
    </lineage>
</organism>
<evidence type="ECO:0000256" key="6">
    <source>
        <dbReference type="ARBA" id="ARBA00023242"/>
    </source>
</evidence>
<proteinExistence type="predicted"/>
<dbReference type="InterPro" id="IPR050331">
    <property type="entry name" value="Zinc_finger"/>
</dbReference>
<dbReference type="GO" id="GO:0010468">
    <property type="term" value="P:regulation of gene expression"/>
    <property type="evidence" value="ECO:0007669"/>
    <property type="project" value="TreeGrafter"/>
</dbReference>
<dbReference type="PROSITE" id="PS50157">
    <property type="entry name" value="ZINC_FINGER_C2H2_2"/>
    <property type="match status" value="2"/>
</dbReference>
<dbReference type="Proteomes" id="UP001286313">
    <property type="component" value="Unassembled WGS sequence"/>
</dbReference>
<evidence type="ECO:0000256" key="3">
    <source>
        <dbReference type="ARBA" id="ARBA00022737"/>
    </source>
</evidence>
<evidence type="ECO:0000256" key="4">
    <source>
        <dbReference type="ARBA" id="ARBA00022771"/>
    </source>
</evidence>
<keyword evidence="3" id="KW-0677">Repeat</keyword>
<keyword evidence="6" id="KW-0539">Nucleus</keyword>
<dbReference type="InterPro" id="IPR013087">
    <property type="entry name" value="Znf_C2H2_type"/>
</dbReference>
<keyword evidence="5" id="KW-0862">Zinc</keyword>
<dbReference type="FunFam" id="3.30.160.60:FF:000446">
    <property type="entry name" value="Zinc finger protein"/>
    <property type="match status" value="1"/>
</dbReference>